<gene>
    <name evidence="9" type="primary">trkA</name>
    <name evidence="9" type="ORF">GCM10011342_10720</name>
</gene>
<evidence type="ECO:0000256" key="5">
    <source>
        <dbReference type="ARBA" id="ARBA00023027"/>
    </source>
</evidence>
<evidence type="ECO:0000259" key="7">
    <source>
        <dbReference type="PROSITE" id="PS51201"/>
    </source>
</evidence>
<dbReference type="GO" id="GO:0015079">
    <property type="term" value="F:potassium ion transmembrane transporter activity"/>
    <property type="evidence" value="ECO:0007669"/>
    <property type="project" value="InterPro"/>
</dbReference>
<dbReference type="PRINTS" id="PR00335">
    <property type="entry name" value="KUPTAKETRKA"/>
</dbReference>
<feature type="domain" description="RCK C-terminal" evidence="8">
    <location>
        <begin position="371"/>
        <end position="452"/>
    </location>
</feature>
<evidence type="ECO:0000259" key="8">
    <source>
        <dbReference type="PROSITE" id="PS51202"/>
    </source>
</evidence>
<reference evidence="9" key="2">
    <citation type="submission" date="2020-09" db="EMBL/GenBank/DDBJ databases">
        <authorList>
            <person name="Sun Q."/>
            <person name="Zhou Y."/>
        </authorList>
    </citation>
    <scope>NUCLEOTIDE SEQUENCE</scope>
    <source>
        <strain evidence="9">CGMCC 1.12921</strain>
    </source>
</reference>
<organism evidence="9 10">
    <name type="scientific">Aquisalinus flavus</name>
    <dbReference type="NCBI Taxonomy" id="1526572"/>
    <lineage>
        <taxon>Bacteria</taxon>
        <taxon>Pseudomonadati</taxon>
        <taxon>Pseudomonadota</taxon>
        <taxon>Alphaproteobacteria</taxon>
        <taxon>Parvularculales</taxon>
        <taxon>Parvularculaceae</taxon>
        <taxon>Aquisalinus</taxon>
    </lineage>
</organism>
<dbReference type="Pfam" id="PF02254">
    <property type="entry name" value="TrkA_N"/>
    <property type="match status" value="2"/>
</dbReference>
<keyword evidence="2" id="KW-0813">Transport</keyword>
<keyword evidence="10" id="KW-1185">Reference proteome</keyword>
<proteinExistence type="predicted"/>
<dbReference type="PROSITE" id="PS51201">
    <property type="entry name" value="RCK_N"/>
    <property type="match status" value="2"/>
</dbReference>
<protein>
    <recommendedName>
        <fullName evidence="1">Trk system potassium uptake protein TrkA</fullName>
    </recommendedName>
</protein>
<dbReference type="NCBIfam" id="NF007030">
    <property type="entry name" value="PRK09496.1-1"/>
    <property type="match status" value="1"/>
</dbReference>
<accession>A0A8J2Y7M6</accession>
<dbReference type="PROSITE" id="PS51202">
    <property type="entry name" value="RCK_C"/>
    <property type="match status" value="2"/>
</dbReference>
<feature type="domain" description="RCK N-terminal" evidence="7">
    <location>
        <begin position="233"/>
        <end position="351"/>
    </location>
</feature>
<dbReference type="Pfam" id="PF02080">
    <property type="entry name" value="TrkA_C"/>
    <property type="match status" value="2"/>
</dbReference>
<evidence type="ECO:0000256" key="4">
    <source>
        <dbReference type="ARBA" id="ARBA00022958"/>
    </source>
</evidence>
<dbReference type="InterPro" id="IPR050721">
    <property type="entry name" value="Trk_Ktr_HKT_K-transport"/>
</dbReference>
<dbReference type="NCBIfam" id="NF007039">
    <property type="entry name" value="PRK09496.3-2"/>
    <property type="match status" value="1"/>
</dbReference>
<dbReference type="RefSeq" id="WP_188160238.1">
    <property type="nucleotide sequence ID" value="NZ_BMGH01000001.1"/>
</dbReference>
<feature type="domain" description="RCK C-terminal" evidence="8">
    <location>
        <begin position="144"/>
        <end position="228"/>
    </location>
</feature>
<evidence type="ECO:0000256" key="1">
    <source>
        <dbReference type="ARBA" id="ARBA00017378"/>
    </source>
</evidence>
<dbReference type="PANTHER" id="PTHR43833">
    <property type="entry name" value="POTASSIUM CHANNEL PROTEIN 2-RELATED-RELATED"/>
    <property type="match status" value="1"/>
</dbReference>
<dbReference type="InterPro" id="IPR036291">
    <property type="entry name" value="NAD(P)-bd_dom_sf"/>
</dbReference>
<dbReference type="InterPro" id="IPR006037">
    <property type="entry name" value="RCK_C"/>
</dbReference>
<evidence type="ECO:0000256" key="2">
    <source>
        <dbReference type="ARBA" id="ARBA00022448"/>
    </source>
</evidence>
<dbReference type="Proteomes" id="UP000613582">
    <property type="component" value="Unassembled WGS sequence"/>
</dbReference>
<dbReference type="Gene3D" id="3.40.50.720">
    <property type="entry name" value="NAD(P)-binding Rossmann-like Domain"/>
    <property type="match status" value="2"/>
</dbReference>
<evidence type="ECO:0000256" key="3">
    <source>
        <dbReference type="ARBA" id="ARBA00022538"/>
    </source>
</evidence>
<reference evidence="9" key="1">
    <citation type="journal article" date="2014" name="Int. J. Syst. Evol. Microbiol.">
        <title>Complete genome sequence of Corynebacterium casei LMG S-19264T (=DSM 44701T), isolated from a smear-ripened cheese.</title>
        <authorList>
            <consortium name="US DOE Joint Genome Institute (JGI-PGF)"/>
            <person name="Walter F."/>
            <person name="Albersmeier A."/>
            <person name="Kalinowski J."/>
            <person name="Ruckert C."/>
        </authorList>
    </citation>
    <scope>NUCLEOTIDE SEQUENCE</scope>
    <source>
        <strain evidence="9">CGMCC 1.12921</strain>
    </source>
</reference>
<sequence length="457" mass="50037">MRVIVCGAGRVGYGIATRLAREKFNVTIIDQNKELVRGVTERLDVRGVVGNGSYPDTLVEAGAKEADMLIAVTHSDEVNIVACQIAHTLFDVPTKIARIRSQSYLDPKYADMFSRTNIPIDVIISPEEEVAEAVLQRLSTPGAFEIKPFADGRIWALGVRLAPECPILNTPLRQVAELFPDLRITIVGVKRKTKIFRPHADDQLQEGDDIYFVADRTKVDRALQILGQSAAQARRVIIIGGGNIGYHVARSLERLGSMKIRLIESDPERAAVVAEKLERTVVLNGNGLDSEILREAGAEDAETVVSLTNSDQVNILSALVAKREGTRRAMVLINEPDYGPLAQSVGVDRYIDPRATTVSTILQHVRRGRIKGVFSLLDGQAELIDAIALETSSLVGEPLRTVALPSGVVIGAIMRDDEVILPNADTSINAGDRVVLLALRDHVKDVEQMFRVSLEYF</sequence>
<dbReference type="InterPro" id="IPR003148">
    <property type="entry name" value="RCK_N"/>
</dbReference>
<evidence type="ECO:0000313" key="10">
    <source>
        <dbReference type="Proteomes" id="UP000613582"/>
    </source>
</evidence>
<dbReference type="NCBIfam" id="NF007032">
    <property type="entry name" value="PRK09496.1-4"/>
    <property type="match status" value="1"/>
</dbReference>
<name>A0A8J2Y7M6_9PROT</name>
<dbReference type="GO" id="GO:0005886">
    <property type="term" value="C:plasma membrane"/>
    <property type="evidence" value="ECO:0007669"/>
    <property type="project" value="InterPro"/>
</dbReference>
<evidence type="ECO:0000313" key="9">
    <source>
        <dbReference type="EMBL" id="GGD03592.1"/>
    </source>
</evidence>
<keyword evidence="3" id="KW-0633">Potassium transport</keyword>
<dbReference type="PANTHER" id="PTHR43833:SF5">
    <property type="entry name" value="TRK SYSTEM POTASSIUM UPTAKE PROTEIN TRKA"/>
    <property type="match status" value="1"/>
</dbReference>
<dbReference type="NCBIfam" id="NF007031">
    <property type="entry name" value="PRK09496.1-2"/>
    <property type="match status" value="1"/>
</dbReference>
<dbReference type="AlphaFoldDB" id="A0A8J2Y7M6"/>
<keyword evidence="4" id="KW-0630">Potassium</keyword>
<dbReference type="SUPFAM" id="SSF51735">
    <property type="entry name" value="NAD(P)-binding Rossmann-fold domains"/>
    <property type="match status" value="2"/>
</dbReference>
<keyword evidence="6" id="KW-0406">Ion transport</keyword>
<evidence type="ECO:0000256" key="6">
    <source>
        <dbReference type="ARBA" id="ARBA00023065"/>
    </source>
</evidence>
<dbReference type="EMBL" id="BMGH01000001">
    <property type="protein sequence ID" value="GGD03592.1"/>
    <property type="molecule type" value="Genomic_DNA"/>
</dbReference>
<dbReference type="SUPFAM" id="SSF116726">
    <property type="entry name" value="TrkA C-terminal domain-like"/>
    <property type="match status" value="2"/>
</dbReference>
<dbReference type="Gene3D" id="3.30.70.1450">
    <property type="entry name" value="Regulator of K+ conductance, C-terminal domain"/>
    <property type="match status" value="2"/>
</dbReference>
<keyword evidence="5" id="KW-0520">NAD</keyword>
<dbReference type="InterPro" id="IPR006036">
    <property type="entry name" value="K_uptake_TrkA"/>
</dbReference>
<feature type="domain" description="RCK N-terminal" evidence="7">
    <location>
        <begin position="1"/>
        <end position="124"/>
    </location>
</feature>
<comment type="caution">
    <text evidence="9">The sequence shown here is derived from an EMBL/GenBank/DDBJ whole genome shotgun (WGS) entry which is preliminary data.</text>
</comment>
<dbReference type="InterPro" id="IPR036721">
    <property type="entry name" value="RCK_C_sf"/>
</dbReference>